<dbReference type="Pfam" id="PF01047">
    <property type="entry name" value="MarR"/>
    <property type="match status" value="1"/>
</dbReference>
<dbReference type="GO" id="GO:0006950">
    <property type="term" value="P:response to stress"/>
    <property type="evidence" value="ECO:0007669"/>
    <property type="project" value="TreeGrafter"/>
</dbReference>
<dbReference type="OrthoDB" id="763883at2"/>
<keyword evidence="3" id="KW-1185">Reference proteome</keyword>
<dbReference type="Proteomes" id="UP000295468">
    <property type="component" value="Unassembled WGS sequence"/>
</dbReference>
<dbReference type="PANTHER" id="PTHR33164:SF43">
    <property type="entry name" value="HTH-TYPE TRANSCRIPTIONAL REPRESSOR YETL"/>
    <property type="match status" value="1"/>
</dbReference>
<dbReference type="InterPro" id="IPR036390">
    <property type="entry name" value="WH_DNA-bd_sf"/>
</dbReference>
<proteinExistence type="predicted"/>
<keyword evidence="2" id="KW-0238">DNA-binding</keyword>
<name>A0A4R6TM61_9FLAO</name>
<gene>
    <name evidence="2" type="ORF">CLV82_1490</name>
</gene>
<evidence type="ECO:0000313" key="3">
    <source>
        <dbReference type="Proteomes" id="UP000295468"/>
    </source>
</evidence>
<sequence length="148" mass="17100">MNVEQILKTEKPIALESRSLIHLILVYNKVNEQYASALKEYEISLQQFNVLRILRGQKGKAANLQTLNERMVSKQSNTTRLVDKLLVKGLVNREVCPSNRRKIEITITKEGKELLLELDRIINNTEKDLLADFSKDDLVHLNNLLDKF</sequence>
<dbReference type="PRINTS" id="PR00598">
    <property type="entry name" value="HTHMARR"/>
</dbReference>
<dbReference type="SMART" id="SM00347">
    <property type="entry name" value="HTH_MARR"/>
    <property type="match status" value="1"/>
</dbReference>
<dbReference type="InterPro" id="IPR039422">
    <property type="entry name" value="MarR/SlyA-like"/>
</dbReference>
<dbReference type="EMBL" id="SNYI01000002">
    <property type="protein sequence ID" value="TDQ30799.1"/>
    <property type="molecule type" value="Genomic_DNA"/>
</dbReference>
<dbReference type="PANTHER" id="PTHR33164">
    <property type="entry name" value="TRANSCRIPTIONAL REGULATOR, MARR FAMILY"/>
    <property type="match status" value="1"/>
</dbReference>
<dbReference type="InterPro" id="IPR036388">
    <property type="entry name" value="WH-like_DNA-bd_sf"/>
</dbReference>
<reference evidence="2 3" key="1">
    <citation type="submission" date="2019-03" db="EMBL/GenBank/DDBJ databases">
        <title>Genomic Encyclopedia of Archaeal and Bacterial Type Strains, Phase II (KMG-II): from individual species to whole genera.</title>
        <authorList>
            <person name="Goeker M."/>
        </authorList>
    </citation>
    <scope>NUCLEOTIDE SEQUENCE [LARGE SCALE GENOMIC DNA]</scope>
    <source>
        <strain evidence="2 3">DSM 18435</strain>
    </source>
</reference>
<dbReference type="RefSeq" id="WP_133643679.1">
    <property type="nucleotide sequence ID" value="NZ_SNYI01000002.1"/>
</dbReference>
<protein>
    <submittedName>
        <fullName evidence="2">DNA-binding MarR family transcriptional regulator</fullName>
    </submittedName>
</protein>
<dbReference type="GO" id="GO:0003700">
    <property type="term" value="F:DNA-binding transcription factor activity"/>
    <property type="evidence" value="ECO:0007669"/>
    <property type="project" value="InterPro"/>
</dbReference>
<feature type="domain" description="HTH marR-type" evidence="1">
    <location>
        <begin position="1"/>
        <end position="148"/>
    </location>
</feature>
<accession>A0A4R6TM61</accession>
<dbReference type="Gene3D" id="1.10.10.10">
    <property type="entry name" value="Winged helix-like DNA-binding domain superfamily/Winged helix DNA-binding domain"/>
    <property type="match status" value="1"/>
</dbReference>
<dbReference type="AlphaFoldDB" id="A0A4R6TM61"/>
<evidence type="ECO:0000313" key="2">
    <source>
        <dbReference type="EMBL" id="TDQ30799.1"/>
    </source>
</evidence>
<comment type="caution">
    <text evidence="2">The sequence shown here is derived from an EMBL/GenBank/DDBJ whole genome shotgun (WGS) entry which is preliminary data.</text>
</comment>
<dbReference type="GO" id="GO:0003677">
    <property type="term" value="F:DNA binding"/>
    <property type="evidence" value="ECO:0007669"/>
    <property type="project" value="UniProtKB-KW"/>
</dbReference>
<dbReference type="InterPro" id="IPR000835">
    <property type="entry name" value="HTH_MarR-typ"/>
</dbReference>
<dbReference type="PROSITE" id="PS50995">
    <property type="entry name" value="HTH_MARR_2"/>
    <property type="match status" value="1"/>
</dbReference>
<dbReference type="SUPFAM" id="SSF46785">
    <property type="entry name" value="Winged helix' DNA-binding domain"/>
    <property type="match status" value="1"/>
</dbReference>
<evidence type="ECO:0000259" key="1">
    <source>
        <dbReference type="PROSITE" id="PS50995"/>
    </source>
</evidence>
<organism evidence="2 3">
    <name type="scientific">Zeaxanthinibacter enoshimensis</name>
    <dbReference type="NCBI Taxonomy" id="392009"/>
    <lineage>
        <taxon>Bacteria</taxon>
        <taxon>Pseudomonadati</taxon>
        <taxon>Bacteroidota</taxon>
        <taxon>Flavobacteriia</taxon>
        <taxon>Flavobacteriales</taxon>
        <taxon>Flavobacteriaceae</taxon>
        <taxon>Zeaxanthinibacter</taxon>
    </lineage>
</organism>